<dbReference type="RefSeq" id="WP_129182458.1">
    <property type="nucleotide sequence ID" value="NZ_JAGIOG010000001.1"/>
</dbReference>
<dbReference type="GO" id="GO:0003677">
    <property type="term" value="F:DNA binding"/>
    <property type="evidence" value="ECO:0007669"/>
    <property type="project" value="InterPro"/>
</dbReference>
<gene>
    <name evidence="2" type="ORF">ESP62_009350</name>
</gene>
<reference evidence="2" key="1">
    <citation type="submission" date="2019-09" db="EMBL/GenBank/DDBJ databases">
        <authorList>
            <person name="Li J."/>
        </authorList>
    </citation>
    <scope>NUCLEOTIDE SEQUENCE [LARGE SCALE GENOMIC DNA]</scope>
    <source>
        <strain evidence="2">NRBC 14897</strain>
    </source>
</reference>
<dbReference type="InterPro" id="IPR009061">
    <property type="entry name" value="DNA-bd_dom_put_sf"/>
</dbReference>
<comment type="caution">
    <text evidence="2">The sequence shown here is derived from an EMBL/GenBank/DDBJ whole genome shotgun (WGS) entry which is preliminary data.</text>
</comment>
<sequence length="63" mass="7132">MSRTPSISKDEIFYSVRSAAERSNFSESTIRRAIRDGELQALKVRGSIRIRKSAMDAWLLSGE</sequence>
<evidence type="ECO:0000313" key="2">
    <source>
        <dbReference type="EMBL" id="KAA1378541.1"/>
    </source>
</evidence>
<organism evidence="2 3">
    <name type="scientific">Aeromicrobium fastidiosum</name>
    <dbReference type="NCBI Taxonomy" id="52699"/>
    <lineage>
        <taxon>Bacteria</taxon>
        <taxon>Bacillati</taxon>
        <taxon>Actinomycetota</taxon>
        <taxon>Actinomycetes</taxon>
        <taxon>Propionibacteriales</taxon>
        <taxon>Nocardioidaceae</taxon>
        <taxon>Aeromicrobium</taxon>
    </lineage>
</organism>
<dbReference type="SUPFAM" id="SSF46955">
    <property type="entry name" value="Putative DNA-binding domain"/>
    <property type="match status" value="1"/>
</dbReference>
<protein>
    <submittedName>
        <fullName evidence="2">Helix-turn-helix domain-containing protein</fullName>
    </submittedName>
</protein>
<dbReference type="InterPro" id="IPR010093">
    <property type="entry name" value="SinI_DNA-bd"/>
</dbReference>
<evidence type="ECO:0000259" key="1">
    <source>
        <dbReference type="Pfam" id="PF12728"/>
    </source>
</evidence>
<dbReference type="InterPro" id="IPR041657">
    <property type="entry name" value="HTH_17"/>
</dbReference>
<dbReference type="OrthoDB" id="3389529at2"/>
<dbReference type="AlphaFoldDB" id="A0A641AP87"/>
<dbReference type="Proteomes" id="UP001515100">
    <property type="component" value="Unassembled WGS sequence"/>
</dbReference>
<evidence type="ECO:0000313" key="3">
    <source>
        <dbReference type="Proteomes" id="UP001515100"/>
    </source>
</evidence>
<keyword evidence="3" id="KW-1185">Reference proteome</keyword>
<accession>A0A641AP87</accession>
<dbReference type="NCBIfam" id="TIGR01764">
    <property type="entry name" value="excise"/>
    <property type="match status" value="1"/>
</dbReference>
<proteinExistence type="predicted"/>
<dbReference type="Pfam" id="PF12728">
    <property type="entry name" value="HTH_17"/>
    <property type="match status" value="1"/>
</dbReference>
<feature type="domain" description="Helix-turn-helix" evidence="1">
    <location>
        <begin position="13"/>
        <end position="61"/>
    </location>
</feature>
<name>A0A641AP87_9ACTN</name>
<dbReference type="EMBL" id="SDPP02000002">
    <property type="protein sequence ID" value="KAA1378541.1"/>
    <property type="molecule type" value="Genomic_DNA"/>
</dbReference>